<proteinExistence type="predicted"/>
<feature type="transmembrane region" description="Helical" evidence="1">
    <location>
        <begin position="12"/>
        <end position="30"/>
    </location>
</feature>
<name>B0S3Q1_FINM2</name>
<dbReference type="Pfam" id="PF11337">
    <property type="entry name" value="DUF3139"/>
    <property type="match status" value="1"/>
</dbReference>
<dbReference type="Proteomes" id="UP000001319">
    <property type="component" value="Chromosome"/>
</dbReference>
<keyword evidence="1" id="KW-0472">Membrane</keyword>
<dbReference type="HOGENOM" id="CLU_124369_0_0_9"/>
<protein>
    <recommendedName>
        <fullName evidence="4">DUF3139 domain-containing protein</fullName>
    </recommendedName>
</protein>
<organism evidence="2 3">
    <name type="scientific">Finegoldia magna (strain ATCC 29328 / DSM 20472 / WAL 2508)</name>
    <name type="common">Peptostreptococcus magnus</name>
    <dbReference type="NCBI Taxonomy" id="334413"/>
    <lineage>
        <taxon>Bacteria</taxon>
        <taxon>Bacillati</taxon>
        <taxon>Bacillota</taxon>
        <taxon>Tissierellia</taxon>
        <taxon>Tissierellales</taxon>
        <taxon>Peptoniphilaceae</taxon>
        <taxon>Finegoldia</taxon>
    </lineage>
</organism>
<evidence type="ECO:0008006" key="4">
    <source>
        <dbReference type="Google" id="ProtNLM"/>
    </source>
</evidence>
<keyword evidence="1" id="KW-0812">Transmembrane</keyword>
<dbReference type="KEGG" id="fma:FMG_1573"/>
<evidence type="ECO:0000256" key="1">
    <source>
        <dbReference type="SAM" id="Phobius"/>
    </source>
</evidence>
<accession>B0S3Q1</accession>
<reference evidence="2 3" key="1">
    <citation type="journal article" date="2008" name="DNA Res.">
        <title>Complete genome sequence of Finegoldia magna, an anaerobic opportunistic pathogen.</title>
        <authorList>
            <person name="Goto T."/>
            <person name="Yamashita A."/>
            <person name="Hirakawa H."/>
            <person name="Matsutani M."/>
            <person name="Todo K."/>
            <person name="Ohshima K."/>
            <person name="Toh H."/>
            <person name="Miyamoto K."/>
            <person name="Kuhara S."/>
            <person name="Hattori M."/>
            <person name="Shimizu T."/>
            <person name="Akimoto S."/>
        </authorList>
    </citation>
    <scope>NUCLEOTIDE SEQUENCE [LARGE SCALE GENOMIC DNA]</scope>
    <source>
        <strain evidence="3">ATCC 29328 / DSM 20472 / WAL 2508</strain>
    </source>
</reference>
<evidence type="ECO:0000313" key="2">
    <source>
        <dbReference type="EMBL" id="BAG08991.1"/>
    </source>
</evidence>
<dbReference type="EMBL" id="AP008971">
    <property type="protein sequence ID" value="BAG08991.1"/>
    <property type="molecule type" value="Genomic_DNA"/>
</dbReference>
<dbReference type="RefSeq" id="WP_012291198.1">
    <property type="nucleotide sequence ID" value="NC_010376.1"/>
</dbReference>
<dbReference type="InterPro" id="IPR021486">
    <property type="entry name" value="DUF3139"/>
</dbReference>
<evidence type="ECO:0000313" key="3">
    <source>
        <dbReference type="Proteomes" id="UP000001319"/>
    </source>
</evidence>
<keyword evidence="1" id="KW-1133">Transmembrane helix</keyword>
<dbReference type="AlphaFoldDB" id="B0S3Q1"/>
<gene>
    <name evidence="2" type="ordered locus">FMG_1573</name>
</gene>
<keyword evidence="3" id="KW-1185">Reference proteome</keyword>
<sequence>MQKTTKTNFRKILKLVLWAGLIIFCINLIIKYPVHRYIGFDRMYKYMDMQKIPRSDIKSVRAFRSTKTDDYVYWVVLKDLENYRFEYGYNLKKDNMSLNISKKEYDDVYKYISDEEVATLKYKPLKESIYYFKNKIGL</sequence>